<sequence length="130" mass="15006">MEFKRYIFLLDHPKINGTWAKARVGNFGNEKPDQLAKAATRNGQSRTTNIELPKSLIKNLLRKGILEKWQIYWNEGGTGRNAFNTITKVSLCPMIWVREEIIFFTEYGPFLAYLRRFGLARNDFCTCGGI</sequence>
<evidence type="ECO:0000313" key="1">
    <source>
        <dbReference type="EMBL" id="GBL95797.1"/>
    </source>
</evidence>
<comment type="caution">
    <text evidence="1">The sequence shown here is derived from an EMBL/GenBank/DDBJ whole genome shotgun (WGS) entry which is preliminary data.</text>
</comment>
<keyword evidence="2" id="KW-1185">Reference proteome</keyword>
<organism evidence="1 2">
    <name type="scientific">Araneus ventricosus</name>
    <name type="common">Orbweaver spider</name>
    <name type="synonym">Epeira ventricosa</name>
    <dbReference type="NCBI Taxonomy" id="182803"/>
    <lineage>
        <taxon>Eukaryota</taxon>
        <taxon>Metazoa</taxon>
        <taxon>Ecdysozoa</taxon>
        <taxon>Arthropoda</taxon>
        <taxon>Chelicerata</taxon>
        <taxon>Arachnida</taxon>
        <taxon>Araneae</taxon>
        <taxon>Araneomorphae</taxon>
        <taxon>Entelegynae</taxon>
        <taxon>Araneoidea</taxon>
        <taxon>Araneidae</taxon>
        <taxon>Araneus</taxon>
    </lineage>
</organism>
<dbReference type="OrthoDB" id="6772408at2759"/>
<dbReference type="EMBL" id="BGPR01000114">
    <property type="protein sequence ID" value="GBL95797.1"/>
    <property type="molecule type" value="Genomic_DNA"/>
</dbReference>
<evidence type="ECO:0000313" key="2">
    <source>
        <dbReference type="Proteomes" id="UP000499080"/>
    </source>
</evidence>
<dbReference type="Proteomes" id="UP000499080">
    <property type="component" value="Unassembled WGS sequence"/>
</dbReference>
<proteinExistence type="predicted"/>
<name>A0A4Y2BW46_ARAVE</name>
<evidence type="ECO:0008006" key="3">
    <source>
        <dbReference type="Google" id="ProtNLM"/>
    </source>
</evidence>
<reference evidence="1 2" key="1">
    <citation type="journal article" date="2019" name="Sci. Rep.">
        <title>Orb-weaving spider Araneus ventricosus genome elucidates the spidroin gene catalogue.</title>
        <authorList>
            <person name="Kono N."/>
            <person name="Nakamura H."/>
            <person name="Ohtoshi R."/>
            <person name="Moran D.A.P."/>
            <person name="Shinohara A."/>
            <person name="Yoshida Y."/>
            <person name="Fujiwara M."/>
            <person name="Mori M."/>
            <person name="Tomita M."/>
            <person name="Arakawa K."/>
        </authorList>
    </citation>
    <scope>NUCLEOTIDE SEQUENCE [LARGE SCALE GENOMIC DNA]</scope>
</reference>
<accession>A0A4Y2BW46</accession>
<dbReference type="AlphaFoldDB" id="A0A4Y2BW46"/>
<gene>
    <name evidence="1" type="ORF">AVEN_720_1</name>
</gene>
<protein>
    <recommendedName>
        <fullName evidence="3">RNase H type-1 domain-containing protein</fullName>
    </recommendedName>
</protein>